<evidence type="ECO:0000313" key="10">
    <source>
        <dbReference type="Proteomes" id="UP001652620"/>
    </source>
</evidence>
<dbReference type="SUPFAM" id="SSF46785">
    <property type="entry name" value="Winged helix' DNA-binding domain"/>
    <property type="match status" value="1"/>
</dbReference>
<comment type="subcellular location">
    <subcellularLocation>
        <location evidence="2">Cytoplasm</location>
    </subcellularLocation>
    <subcellularLocation>
        <location evidence="1">Nucleus</location>
    </subcellularLocation>
</comment>
<sequence>MSIGTSALRTQLMALANFSGTHKEQADKYRQLLVMVLNNTGSDLVDTLKLFVEAIVNEHVSLVISRQILNDVSNSLCKLSDEISRQVSHFTLEKVQPRVISFEEQVAGIRQHLADIYERNQLWRDAANVLVGIPLETGQKQYPVGYKLKTYLKIASLYLKDDDSAQAEFYINRASLLQTETTDEELQVLYKKCYAHVLDYRRKFIEAAQRYNELSYRKTMSESDRMDALRSALICTVLASAGQQRSRMLATLFKDERCQQLPAYAILEKMYLDRIIRRSELKEFEALLQPHQKAITVDGSSILDRAVFEHNLLSASKLYNNITFEELGALLDIPAAKAENIASQMITEERMNGHIDQISGLVHFESREVLPQWDRQIQSLCYQVNSIIEKIAAAEPNWMTNTLDTLN</sequence>
<dbReference type="PANTHER" id="PTHR10855">
    <property type="entry name" value="26S PROTEASOME NON-ATPASE REGULATORY SUBUNIT 12/COP9 SIGNALOSOME COMPLEX SUBUNIT 4"/>
    <property type="match status" value="1"/>
</dbReference>
<dbReference type="OrthoDB" id="295656at2759"/>
<dbReference type="Pfam" id="PF01399">
    <property type="entry name" value="PCI"/>
    <property type="match status" value="1"/>
</dbReference>
<reference evidence="9" key="1">
    <citation type="journal article" date="2014" name="BMC Genomics">
        <title>Characterizing the developmental transcriptome of the oriental fruit fly, Bactrocera dorsalis (Diptera: Tephritidae) through comparative genomic analysis with Drosophila melanogaster utilizing modENCODE datasets.</title>
        <authorList>
            <person name="Geib S.M."/>
            <person name="Calla B."/>
            <person name="Hall B."/>
            <person name="Hou S."/>
            <person name="Manoukis N.C."/>
        </authorList>
    </citation>
    <scope>NUCLEOTIDE SEQUENCE</scope>
    <source>
        <strain evidence="9">Punador</strain>
    </source>
</reference>
<evidence type="ECO:0000256" key="2">
    <source>
        <dbReference type="ARBA" id="ARBA00004496"/>
    </source>
</evidence>
<keyword evidence="7" id="KW-0539">Nucleus</keyword>
<evidence type="ECO:0000313" key="11">
    <source>
        <dbReference type="RefSeq" id="XP_011207309.1"/>
    </source>
</evidence>
<dbReference type="AlphaFoldDB" id="A0A034WIJ0"/>
<dbReference type="GO" id="GO:0005829">
    <property type="term" value="C:cytosol"/>
    <property type="evidence" value="ECO:0007669"/>
    <property type="project" value="TreeGrafter"/>
</dbReference>
<dbReference type="InterPro" id="IPR040134">
    <property type="entry name" value="PSMD12/CSN4"/>
</dbReference>
<accession>A0A034WIJ0</accession>
<gene>
    <name evidence="9" type="primary">CSN4</name>
    <name evidence="11" type="synonym">LOC105228968</name>
</gene>
<evidence type="ECO:0000313" key="9">
    <source>
        <dbReference type="EMBL" id="JAC53588.1"/>
    </source>
</evidence>
<evidence type="ECO:0000259" key="8">
    <source>
        <dbReference type="PROSITE" id="PS50250"/>
    </source>
</evidence>
<name>A0A034WIJ0_BACDO</name>
<evidence type="ECO:0000256" key="3">
    <source>
        <dbReference type="ARBA" id="ARBA00010417"/>
    </source>
</evidence>
<proteinExistence type="inferred from homology"/>
<dbReference type="EMBL" id="GAKP01005364">
    <property type="protein sequence ID" value="JAC53588.1"/>
    <property type="molecule type" value="Transcribed_RNA"/>
</dbReference>
<evidence type="ECO:0000256" key="7">
    <source>
        <dbReference type="ARBA" id="ARBA00023242"/>
    </source>
</evidence>
<evidence type="ECO:0000256" key="6">
    <source>
        <dbReference type="ARBA" id="ARBA00022790"/>
    </source>
</evidence>
<dbReference type="GO" id="GO:0008180">
    <property type="term" value="C:COP9 signalosome"/>
    <property type="evidence" value="ECO:0007669"/>
    <property type="project" value="UniProtKB-KW"/>
</dbReference>
<dbReference type="Pfam" id="PF18420">
    <property type="entry name" value="CSN4_RPN5_eIF3a"/>
    <property type="match status" value="1"/>
</dbReference>
<dbReference type="PROSITE" id="PS50250">
    <property type="entry name" value="PCI"/>
    <property type="match status" value="1"/>
</dbReference>
<evidence type="ECO:0000256" key="4">
    <source>
        <dbReference type="ARBA" id="ARBA00014881"/>
    </source>
</evidence>
<dbReference type="RefSeq" id="XP_011207309.1">
    <property type="nucleotide sequence ID" value="XM_011209007.3"/>
</dbReference>
<dbReference type="Pfam" id="PF22241">
    <property type="entry name" value="PSMD12-CSN4_N"/>
    <property type="match status" value="1"/>
</dbReference>
<dbReference type="OMA" id="KNIMHTV"/>
<dbReference type="KEGG" id="bdr:105228968"/>
<keyword evidence="5" id="KW-0963">Cytoplasm</keyword>
<dbReference type="InterPro" id="IPR041406">
    <property type="entry name" value="CSN4_HTH"/>
</dbReference>
<dbReference type="InterPro" id="IPR000717">
    <property type="entry name" value="PCI_dom"/>
</dbReference>
<evidence type="ECO:0000256" key="1">
    <source>
        <dbReference type="ARBA" id="ARBA00004123"/>
    </source>
</evidence>
<feature type="domain" description="PCI" evidence="8">
    <location>
        <begin position="206"/>
        <end position="369"/>
    </location>
</feature>
<dbReference type="InterPro" id="IPR054559">
    <property type="entry name" value="PSMD12-CSN4-like_N"/>
</dbReference>
<evidence type="ECO:0000256" key="5">
    <source>
        <dbReference type="ARBA" id="ARBA00022490"/>
    </source>
</evidence>
<reference evidence="11" key="2">
    <citation type="submission" date="2025-04" db="UniProtKB">
        <authorList>
            <consortium name="RefSeq"/>
        </authorList>
    </citation>
    <scope>IDENTIFICATION</scope>
    <source>
        <strain evidence="11">Punador</strain>
    </source>
</reference>
<dbReference type="Gene3D" id="1.10.10.10">
    <property type="entry name" value="Winged helix-like DNA-binding domain superfamily/Winged helix DNA-binding domain"/>
    <property type="match status" value="1"/>
</dbReference>
<dbReference type="PANTHER" id="PTHR10855:SF2">
    <property type="entry name" value="COP9 SIGNALOSOME COMPLEX SUBUNIT 4"/>
    <property type="match status" value="1"/>
</dbReference>
<keyword evidence="6" id="KW-0736">Signalosome</keyword>
<dbReference type="SMART" id="SM00088">
    <property type="entry name" value="PINT"/>
    <property type="match status" value="1"/>
</dbReference>
<protein>
    <recommendedName>
        <fullName evidence="4">COP9 signalosome complex subunit 4</fullName>
    </recommendedName>
</protein>
<dbReference type="CTD" id="35759"/>
<dbReference type="InterPro" id="IPR036390">
    <property type="entry name" value="WH_DNA-bd_sf"/>
</dbReference>
<keyword evidence="10" id="KW-1185">Reference proteome</keyword>
<comment type="similarity">
    <text evidence="3">Belongs to the CSN4 family.</text>
</comment>
<dbReference type="GeneID" id="105228968"/>
<organism evidence="9">
    <name type="scientific">Bactrocera dorsalis</name>
    <name type="common">Oriental fruit fly</name>
    <name type="synonym">Dacus dorsalis</name>
    <dbReference type="NCBI Taxonomy" id="27457"/>
    <lineage>
        <taxon>Eukaryota</taxon>
        <taxon>Metazoa</taxon>
        <taxon>Ecdysozoa</taxon>
        <taxon>Arthropoda</taxon>
        <taxon>Hexapoda</taxon>
        <taxon>Insecta</taxon>
        <taxon>Pterygota</taxon>
        <taxon>Neoptera</taxon>
        <taxon>Endopterygota</taxon>
        <taxon>Diptera</taxon>
        <taxon>Brachycera</taxon>
        <taxon>Muscomorpha</taxon>
        <taxon>Tephritoidea</taxon>
        <taxon>Tephritidae</taxon>
        <taxon>Bactrocera</taxon>
        <taxon>Bactrocera</taxon>
    </lineage>
</organism>
<dbReference type="InterPro" id="IPR036388">
    <property type="entry name" value="WH-like_DNA-bd_sf"/>
</dbReference>
<dbReference type="Proteomes" id="UP001652620">
    <property type="component" value="Unplaced"/>
</dbReference>
<dbReference type="FunFam" id="1.10.10.10:FF:000130">
    <property type="entry name" value="COP9 signalosome complex subunit 4"/>
    <property type="match status" value="1"/>
</dbReference>